<reference evidence="4" key="1">
    <citation type="submission" date="2017-06" db="EMBL/GenBank/DDBJ databases">
        <authorList>
            <person name="Varghese N."/>
            <person name="Submissions S."/>
        </authorList>
    </citation>
    <scope>NUCLEOTIDE SEQUENCE [LARGE SCALE GENOMIC DNA]</scope>
    <source>
        <strain evidence="4">DSM 19316</strain>
    </source>
</reference>
<dbReference type="Pfam" id="PF20108">
    <property type="entry name" value="DUF6498"/>
    <property type="match status" value="1"/>
</dbReference>
<protein>
    <submittedName>
        <fullName evidence="3">Uncharacterized protein</fullName>
    </submittedName>
</protein>
<dbReference type="EMBL" id="FZNK01000017">
    <property type="protein sequence ID" value="SNR73264.1"/>
    <property type="molecule type" value="Genomic_DNA"/>
</dbReference>
<evidence type="ECO:0000313" key="4">
    <source>
        <dbReference type="Proteomes" id="UP000198297"/>
    </source>
</evidence>
<dbReference type="RefSeq" id="WP_241981504.1">
    <property type="nucleotide sequence ID" value="NZ_FZNK01000017.1"/>
</dbReference>
<keyword evidence="2" id="KW-1133">Transmembrane helix</keyword>
<keyword evidence="2" id="KW-0472">Membrane</keyword>
<feature type="transmembrane region" description="Helical" evidence="2">
    <location>
        <begin position="469"/>
        <end position="490"/>
    </location>
</feature>
<feature type="transmembrane region" description="Helical" evidence="2">
    <location>
        <begin position="221"/>
        <end position="250"/>
    </location>
</feature>
<keyword evidence="2" id="KW-0812">Transmembrane</keyword>
<gene>
    <name evidence="3" type="ORF">SAMN06266787_1174</name>
</gene>
<feature type="transmembrane region" description="Helical" evidence="2">
    <location>
        <begin position="144"/>
        <end position="165"/>
    </location>
</feature>
<evidence type="ECO:0000313" key="3">
    <source>
        <dbReference type="EMBL" id="SNR73264.1"/>
    </source>
</evidence>
<dbReference type="Proteomes" id="UP000198297">
    <property type="component" value="Unassembled WGS sequence"/>
</dbReference>
<dbReference type="AlphaFoldDB" id="A0A238YRI4"/>
<dbReference type="InterPro" id="IPR045466">
    <property type="entry name" value="DUF6498"/>
</dbReference>
<feature type="transmembrane region" description="Helical" evidence="2">
    <location>
        <begin position="323"/>
        <end position="341"/>
    </location>
</feature>
<feature type="region of interest" description="Disordered" evidence="1">
    <location>
        <begin position="262"/>
        <end position="298"/>
    </location>
</feature>
<evidence type="ECO:0000256" key="1">
    <source>
        <dbReference type="SAM" id="MobiDB-lite"/>
    </source>
</evidence>
<proteinExistence type="predicted"/>
<accession>A0A238YRI4</accession>
<feature type="transmembrane region" description="Helical" evidence="2">
    <location>
        <begin position="353"/>
        <end position="375"/>
    </location>
</feature>
<evidence type="ECO:0000256" key="2">
    <source>
        <dbReference type="SAM" id="Phobius"/>
    </source>
</evidence>
<name>A0A238YRI4_HALEZ</name>
<sequence length="524" mass="56233">MIDVTVVCRAERSDALTEWVDPPLPVLMNTAERFRKRRRMPSIAHHSRRTSSGVTGFLPILIVNLIPLVGVLRLGWDPATLAVVYAVEVVLSIPLAGVKALFAARPPPEDRESGVISVTEAPLASKRGAVRPVTWLPPIHLRNIPFTAAVCGAAAWITLVVGVAFSQEFNVPALFSRPAVLASALALVAGQTIDIARDYVGRQRYAETSPYAVVETPMRRAFFLVFALFALPPLNAAGGGVAVLAAFVVVKLLVEWSSFRATHGDDASSSGRVSSWLAGPADSPDQPEPIRVPDAEPDAQVPAHRRTTVVTAVLKTLTSVAPVYATGFFVVWIAGLGLFVGDAPGAVVVGSGVAVFAIYLGALTVNAAGFALTYAPVEYRRYGDRLIAYDTWLDEPQWAASVDRLRDARVVHTRLPDRAFGTRTIELTTGFGDDETERSVGPVADGEALVSTFDLPVRSTDLPPMDRRIAVVAVGVGSAVGVSAVAWLVGPWRSSSGLVQGIVLLPFLVWPTWLLWRRAYTEPE</sequence>
<feature type="transmembrane region" description="Helical" evidence="2">
    <location>
        <begin position="496"/>
        <end position="516"/>
    </location>
</feature>
<feature type="transmembrane region" description="Helical" evidence="2">
    <location>
        <begin position="56"/>
        <end position="76"/>
    </location>
</feature>
<organism evidence="3 4">
    <name type="scientific">Halorubrum ezzemoulense</name>
    <name type="common">Halorubrum chaoviator</name>
    <dbReference type="NCBI Taxonomy" id="337243"/>
    <lineage>
        <taxon>Archaea</taxon>
        <taxon>Methanobacteriati</taxon>
        <taxon>Methanobacteriota</taxon>
        <taxon>Stenosarchaea group</taxon>
        <taxon>Halobacteria</taxon>
        <taxon>Halobacteriales</taxon>
        <taxon>Haloferacaceae</taxon>
        <taxon>Halorubrum</taxon>
    </lineage>
</organism>